<evidence type="ECO:0000256" key="5">
    <source>
        <dbReference type="ARBA" id="ARBA00022722"/>
    </source>
</evidence>
<dbReference type="GO" id="GO:0046872">
    <property type="term" value="F:metal ion binding"/>
    <property type="evidence" value="ECO:0007669"/>
    <property type="project" value="UniProtKB-KW"/>
</dbReference>
<reference evidence="15 16" key="1">
    <citation type="submission" date="2017-03" db="EMBL/GenBank/DDBJ databases">
        <title>Complete genome sequence of Candidatus 'Thiodictyon syntrophicum' sp. nov. strain Cad16T, a photolithoautotroph purple sulfur bacterium isolated from an alpine meromictic lake.</title>
        <authorList>
            <person name="Luedin S.M."/>
            <person name="Pothier J.F."/>
            <person name="Danza F."/>
            <person name="Storelli N."/>
            <person name="Wittwer M."/>
            <person name="Tonolla M."/>
        </authorList>
    </citation>
    <scope>NUCLEOTIDE SEQUENCE [LARGE SCALE GENOMIC DNA]</scope>
    <source>
        <strain evidence="15 16">Cad16T</strain>
    </source>
</reference>
<comment type="similarity">
    <text evidence="2 13">Belongs to the CRISPR-associated exonuclease Cas4 family.</text>
</comment>
<protein>
    <recommendedName>
        <fullName evidence="4 13">CRISPR-associated exonuclease Cas4</fullName>
        <ecNumber evidence="3 13">3.1.12.1</ecNumber>
    </recommendedName>
</protein>
<dbReference type="CDD" id="cd09637">
    <property type="entry name" value="Cas4_I-A_I-B_I-C_I-D_II-B"/>
    <property type="match status" value="1"/>
</dbReference>
<comment type="cofactor">
    <cofactor evidence="1">
        <name>[4Fe-4S] cluster</name>
        <dbReference type="ChEBI" id="CHEBI:49883"/>
    </cofactor>
</comment>
<comment type="function">
    <text evidence="13">CRISPR (clustered regularly interspaced short palindromic repeat) is an adaptive immune system that provides protection against mobile genetic elements (viruses, transposable elements and conjugative plasmids). CRISPR clusters contain sequences complementary to antecedent mobile elements and target invading nucleic acids. CRISPR clusters are transcribed and processed into CRISPR RNA (crRNA).</text>
</comment>
<evidence type="ECO:0000256" key="4">
    <source>
        <dbReference type="ARBA" id="ARBA00020049"/>
    </source>
</evidence>
<dbReference type="Gene3D" id="3.90.320.10">
    <property type="match status" value="1"/>
</dbReference>
<comment type="cofactor">
    <cofactor evidence="13">
        <name>Mg(2+)</name>
        <dbReference type="ChEBI" id="CHEBI:18420"/>
    </cofactor>
    <cofactor evidence="13">
        <name>Mn(2+)</name>
        <dbReference type="ChEBI" id="CHEBI:29035"/>
    </cofactor>
    <text evidence="13">Mg(2+) or Mn(2+) required for ssDNA cleavage activity.</text>
</comment>
<dbReference type="GO" id="GO:0051536">
    <property type="term" value="F:iron-sulfur cluster binding"/>
    <property type="evidence" value="ECO:0007669"/>
    <property type="project" value="UniProtKB-KW"/>
</dbReference>
<evidence type="ECO:0000313" key="16">
    <source>
        <dbReference type="Proteomes" id="UP000232638"/>
    </source>
</evidence>
<evidence type="ECO:0000256" key="7">
    <source>
        <dbReference type="ARBA" id="ARBA00022801"/>
    </source>
</evidence>
<dbReference type="InterPro" id="IPR022765">
    <property type="entry name" value="Dna2/Cas4_DUF83"/>
</dbReference>
<keyword evidence="12 13" id="KW-0464">Manganese</keyword>
<keyword evidence="9 13" id="KW-0408">Iron</keyword>
<evidence type="ECO:0000256" key="8">
    <source>
        <dbReference type="ARBA" id="ARBA00022839"/>
    </source>
</evidence>
<dbReference type="EMBL" id="CP020370">
    <property type="protein sequence ID" value="AUB82871.1"/>
    <property type="molecule type" value="Genomic_DNA"/>
</dbReference>
<proteinExistence type="inferred from homology"/>
<comment type="cofactor">
    <cofactor evidence="13">
        <name>iron-sulfur cluster</name>
        <dbReference type="ChEBI" id="CHEBI:30408"/>
    </cofactor>
</comment>
<organism evidence="15 16">
    <name type="scientific">Candidatus Thiodictyon syntrophicum</name>
    <dbReference type="NCBI Taxonomy" id="1166950"/>
    <lineage>
        <taxon>Bacteria</taxon>
        <taxon>Pseudomonadati</taxon>
        <taxon>Pseudomonadota</taxon>
        <taxon>Gammaproteobacteria</taxon>
        <taxon>Chromatiales</taxon>
        <taxon>Chromatiaceae</taxon>
        <taxon>Thiodictyon</taxon>
    </lineage>
</organism>
<evidence type="ECO:0000256" key="6">
    <source>
        <dbReference type="ARBA" id="ARBA00022723"/>
    </source>
</evidence>
<sequence>MNLDVLPVPAVETPDPVNLSALNQYAYCPRRCGLIYLDGEFEQNIHTARGNAEHERVDRAAHVAGHDGARVEYALPVWSERWGLIGKCDVVEFWPDGTIYPVEYKHGPKKKHLNDDLQLVAQALCLEEMFGRAITQGAIYHATSRRRREIAITAELRRSVAQTADAIRTMLASKRLPAPINDRRCDQCSLNAICEPKMTTALRLQQAARDSLFDPDAPV</sequence>
<dbReference type="RefSeq" id="WP_100920576.1">
    <property type="nucleotide sequence ID" value="NZ_CP020370.1"/>
</dbReference>
<gene>
    <name evidence="15" type="ORF">THSYN_19275</name>
</gene>
<dbReference type="EC" id="3.1.12.1" evidence="3 13"/>
<keyword evidence="11 13" id="KW-0051">Antiviral defense</keyword>
<keyword evidence="5 13" id="KW-0540">Nuclease</keyword>
<evidence type="ECO:0000313" key="15">
    <source>
        <dbReference type="EMBL" id="AUB82871.1"/>
    </source>
</evidence>
<evidence type="ECO:0000256" key="2">
    <source>
        <dbReference type="ARBA" id="ARBA00009189"/>
    </source>
</evidence>
<keyword evidence="6 13" id="KW-0479">Metal-binding</keyword>
<dbReference type="OrthoDB" id="9781776at2"/>
<keyword evidence="10 13" id="KW-0411">Iron-sulfur</keyword>
<evidence type="ECO:0000259" key="14">
    <source>
        <dbReference type="Pfam" id="PF01930"/>
    </source>
</evidence>
<name>A0A2K8UCT1_9GAMM</name>
<evidence type="ECO:0000256" key="10">
    <source>
        <dbReference type="ARBA" id="ARBA00023014"/>
    </source>
</evidence>
<dbReference type="Proteomes" id="UP000232638">
    <property type="component" value="Chromosome"/>
</dbReference>
<dbReference type="PANTHER" id="PTHR36531:SF6">
    <property type="entry name" value="DNA REPLICATION ATP-DEPENDENT HELICASE_NUCLEASE DNA2"/>
    <property type="match status" value="1"/>
</dbReference>
<evidence type="ECO:0000256" key="12">
    <source>
        <dbReference type="ARBA" id="ARBA00023211"/>
    </source>
</evidence>
<keyword evidence="7 13" id="KW-0378">Hydrolase</keyword>
<dbReference type="NCBIfam" id="TIGR00372">
    <property type="entry name" value="cas4"/>
    <property type="match status" value="1"/>
</dbReference>
<dbReference type="GO" id="GO:0004527">
    <property type="term" value="F:exonuclease activity"/>
    <property type="evidence" value="ECO:0007669"/>
    <property type="project" value="UniProtKB-KW"/>
</dbReference>
<dbReference type="GO" id="GO:0051607">
    <property type="term" value="P:defense response to virus"/>
    <property type="evidence" value="ECO:0007669"/>
    <property type="project" value="UniProtKB-KW"/>
</dbReference>
<accession>A0A2K8UCT1</accession>
<dbReference type="AlphaFoldDB" id="A0A2K8UCT1"/>
<dbReference type="KEGG" id="tsy:THSYN_19275"/>
<evidence type="ECO:0000256" key="9">
    <source>
        <dbReference type="ARBA" id="ARBA00023004"/>
    </source>
</evidence>
<dbReference type="InterPro" id="IPR013343">
    <property type="entry name" value="CRISPR-assoc_prot_Cas4"/>
</dbReference>
<dbReference type="PANTHER" id="PTHR36531">
    <property type="entry name" value="CRISPR-ASSOCIATED EXONUCLEASE CAS4"/>
    <property type="match status" value="1"/>
</dbReference>
<dbReference type="InterPro" id="IPR051827">
    <property type="entry name" value="Cas4_exonuclease"/>
</dbReference>
<keyword evidence="8 13" id="KW-0269">Exonuclease</keyword>
<feature type="domain" description="DUF83" evidence="14">
    <location>
        <begin position="20"/>
        <end position="194"/>
    </location>
</feature>
<keyword evidence="16" id="KW-1185">Reference proteome</keyword>
<dbReference type="InterPro" id="IPR011604">
    <property type="entry name" value="PDDEXK-like_dom_sf"/>
</dbReference>
<dbReference type="Pfam" id="PF01930">
    <property type="entry name" value="Cas_Cas4"/>
    <property type="match status" value="1"/>
</dbReference>
<evidence type="ECO:0000256" key="3">
    <source>
        <dbReference type="ARBA" id="ARBA00012768"/>
    </source>
</evidence>
<evidence type="ECO:0000256" key="13">
    <source>
        <dbReference type="RuleBase" id="RU365022"/>
    </source>
</evidence>
<evidence type="ECO:0000256" key="11">
    <source>
        <dbReference type="ARBA" id="ARBA00023118"/>
    </source>
</evidence>
<evidence type="ECO:0000256" key="1">
    <source>
        <dbReference type="ARBA" id="ARBA00001966"/>
    </source>
</evidence>